<comment type="subcellular location">
    <subcellularLocation>
        <location evidence="1">Cell membrane</location>
        <topology evidence="1">Multi-pass membrane protein</topology>
    </subcellularLocation>
</comment>
<evidence type="ECO:0000256" key="1">
    <source>
        <dbReference type="ARBA" id="ARBA00004651"/>
    </source>
</evidence>
<dbReference type="PANTHER" id="PTHR30250:SF29">
    <property type="entry name" value="POLYSACCHARIDE BIOSYNTHESIS PROTEIN C-TERMINAL DOMAIN-CONTAINING PROTEIN"/>
    <property type="match status" value="1"/>
</dbReference>
<feature type="transmembrane region" description="Helical" evidence="6">
    <location>
        <begin position="194"/>
        <end position="214"/>
    </location>
</feature>
<dbReference type="RefSeq" id="WP_388037604.1">
    <property type="nucleotide sequence ID" value="NZ_JBHUEK010000014.1"/>
</dbReference>
<name>A0ABW4MNA9_9BACI</name>
<feature type="transmembrane region" description="Helical" evidence="6">
    <location>
        <begin position="131"/>
        <end position="149"/>
    </location>
</feature>
<feature type="transmembrane region" description="Helical" evidence="6">
    <location>
        <begin position="487"/>
        <end position="509"/>
    </location>
</feature>
<accession>A0ABW4MNA9</accession>
<keyword evidence="2" id="KW-1003">Cell membrane</keyword>
<feature type="transmembrane region" description="Helical" evidence="6">
    <location>
        <begin position="235"/>
        <end position="259"/>
    </location>
</feature>
<protein>
    <submittedName>
        <fullName evidence="7">Oligosaccharide flippase family protein</fullName>
    </submittedName>
</protein>
<sequence>MNVQSEKRSKRIWEGAFVLTIAGLITKILSAGYRIPYQNIAGDIGFYIYQQAYPIYGIVLVFSTYGFPVIISKLLAEKLEQDDEASVLKILYITLFTLLGMGILLFSFLYWGAEVVAGWMGDKNLTPLIKVISFSFLLLPFISVFRGFFQGHKNMIPTAVSQVTEQSIRVVTILFMSFLLLDYGYGAYVAGAGAIFGSITGGFAAISVLLFYLLKRKKTHQMRPFSKASIKTIEIIKILFTQGMTICISALLLILFQLVDSFTVYSLLISGGIEEEAAKQAKGIYDRGQPLLQLGTVVATSLALSLVPLIASAKARNDIAFIEAKVDLTFRLSIVVGIGAAVGLACVLEPTNIMLFRNDLGTNILMIIGLSILFTTLSQSITAILQGLGHSFLPAIVVIIGMLVKWIFNLLLIPGYGTVGAAVATFVAFGIISVLHIVIVKRKLPGTLQNWTFLYRVLFAMMAMGLVIFGYRWSLHKLFPIVGGSRMFASFEALSSVFIGGLTYLFFIIKGSVFSEEELTEVPIGSKGTFLIRLIKGGERA</sequence>
<evidence type="ECO:0000256" key="6">
    <source>
        <dbReference type="SAM" id="Phobius"/>
    </source>
</evidence>
<dbReference type="InterPro" id="IPR050833">
    <property type="entry name" value="Poly_Biosynth_Transport"/>
</dbReference>
<keyword evidence="5 6" id="KW-0472">Membrane</keyword>
<evidence type="ECO:0000256" key="3">
    <source>
        <dbReference type="ARBA" id="ARBA00022692"/>
    </source>
</evidence>
<dbReference type="PIRSF" id="PIRSF038958">
    <property type="entry name" value="PG_synth_SpoVB"/>
    <property type="match status" value="1"/>
</dbReference>
<gene>
    <name evidence="7" type="ORF">ACFSFW_09880</name>
</gene>
<feature type="transmembrane region" description="Helical" evidence="6">
    <location>
        <begin position="392"/>
        <end position="413"/>
    </location>
</feature>
<dbReference type="Proteomes" id="UP001597227">
    <property type="component" value="Unassembled WGS sequence"/>
</dbReference>
<organism evidence="7 8">
    <name type="scientific">Fredinandcohnia salidurans</name>
    <dbReference type="NCBI Taxonomy" id="2595041"/>
    <lineage>
        <taxon>Bacteria</taxon>
        <taxon>Bacillati</taxon>
        <taxon>Bacillota</taxon>
        <taxon>Bacilli</taxon>
        <taxon>Bacillales</taxon>
        <taxon>Bacillaceae</taxon>
        <taxon>Fredinandcohnia</taxon>
    </lineage>
</organism>
<evidence type="ECO:0000256" key="2">
    <source>
        <dbReference type="ARBA" id="ARBA00022475"/>
    </source>
</evidence>
<proteinExistence type="predicted"/>
<keyword evidence="3 6" id="KW-0812">Transmembrane</keyword>
<dbReference type="EMBL" id="JBHUEK010000014">
    <property type="protein sequence ID" value="MFD1778976.1"/>
    <property type="molecule type" value="Genomic_DNA"/>
</dbReference>
<dbReference type="Pfam" id="PF01943">
    <property type="entry name" value="Polysacc_synt"/>
    <property type="match status" value="1"/>
</dbReference>
<evidence type="ECO:0000256" key="5">
    <source>
        <dbReference type="ARBA" id="ARBA00023136"/>
    </source>
</evidence>
<dbReference type="PANTHER" id="PTHR30250">
    <property type="entry name" value="PST FAMILY PREDICTED COLANIC ACID TRANSPORTER"/>
    <property type="match status" value="1"/>
</dbReference>
<feature type="transmembrane region" description="Helical" evidence="6">
    <location>
        <begin position="453"/>
        <end position="475"/>
    </location>
</feature>
<feature type="transmembrane region" description="Helical" evidence="6">
    <location>
        <begin position="12"/>
        <end position="33"/>
    </location>
</feature>
<feature type="transmembrane region" description="Helical" evidence="6">
    <location>
        <begin position="332"/>
        <end position="352"/>
    </location>
</feature>
<evidence type="ECO:0000313" key="7">
    <source>
        <dbReference type="EMBL" id="MFD1778976.1"/>
    </source>
</evidence>
<reference evidence="8" key="1">
    <citation type="journal article" date="2019" name="Int. J. Syst. Evol. Microbiol.">
        <title>The Global Catalogue of Microorganisms (GCM) 10K type strain sequencing project: providing services to taxonomists for standard genome sequencing and annotation.</title>
        <authorList>
            <consortium name="The Broad Institute Genomics Platform"/>
            <consortium name="The Broad Institute Genome Sequencing Center for Infectious Disease"/>
            <person name="Wu L."/>
            <person name="Ma J."/>
        </authorList>
    </citation>
    <scope>NUCLEOTIDE SEQUENCE [LARGE SCALE GENOMIC DNA]</scope>
    <source>
        <strain evidence="8">CCUG 15531</strain>
    </source>
</reference>
<evidence type="ECO:0000313" key="8">
    <source>
        <dbReference type="Proteomes" id="UP001597227"/>
    </source>
</evidence>
<feature type="transmembrane region" description="Helical" evidence="6">
    <location>
        <begin position="419"/>
        <end position="441"/>
    </location>
</feature>
<dbReference type="InterPro" id="IPR002797">
    <property type="entry name" value="Polysacc_synth"/>
</dbReference>
<evidence type="ECO:0000256" key="4">
    <source>
        <dbReference type="ARBA" id="ARBA00022989"/>
    </source>
</evidence>
<feature type="transmembrane region" description="Helical" evidence="6">
    <location>
        <begin position="87"/>
        <end position="111"/>
    </location>
</feature>
<feature type="transmembrane region" description="Helical" evidence="6">
    <location>
        <begin position="170"/>
        <end position="188"/>
    </location>
</feature>
<comment type="caution">
    <text evidence="7">The sequence shown here is derived from an EMBL/GenBank/DDBJ whole genome shotgun (WGS) entry which is preliminary data.</text>
</comment>
<dbReference type="CDD" id="cd13124">
    <property type="entry name" value="MATE_SpoVB_like"/>
    <property type="match status" value="1"/>
</dbReference>
<feature type="transmembrane region" description="Helical" evidence="6">
    <location>
        <begin position="291"/>
        <end position="311"/>
    </location>
</feature>
<feature type="transmembrane region" description="Helical" evidence="6">
    <location>
        <begin position="53"/>
        <end position="75"/>
    </location>
</feature>
<keyword evidence="4 6" id="KW-1133">Transmembrane helix</keyword>
<keyword evidence="8" id="KW-1185">Reference proteome</keyword>
<dbReference type="InterPro" id="IPR024923">
    <property type="entry name" value="PG_synth_SpoVB"/>
</dbReference>
<feature type="transmembrane region" description="Helical" evidence="6">
    <location>
        <begin position="364"/>
        <end position="385"/>
    </location>
</feature>